<evidence type="ECO:0000313" key="3">
    <source>
        <dbReference type="Proteomes" id="UP000245999"/>
    </source>
</evidence>
<gene>
    <name evidence="2" type="ORF">DDQ68_19455</name>
</gene>
<dbReference type="OrthoDB" id="885790at2"/>
<feature type="chain" id="PRO_5016409993" evidence="1">
    <location>
        <begin position="25"/>
        <end position="221"/>
    </location>
</feature>
<proteinExistence type="predicted"/>
<keyword evidence="3" id="KW-1185">Reference proteome</keyword>
<dbReference type="EMBL" id="CP029145">
    <property type="protein sequence ID" value="AWM34760.1"/>
    <property type="molecule type" value="Genomic_DNA"/>
</dbReference>
<dbReference type="KEGG" id="hnv:DDQ68_19455"/>
<name>A0A2Z3H189_9BACT</name>
<keyword evidence="1" id="KW-0732">Signal</keyword>
<sequence length="221" mass="24303">MNKLYCSFALVGGAALLGAPAAQAQLAGAITGLIIGGVSKSQNQFRGPGEFYRKGTFQLANGTWQPGRFYYDWQNLYIADPQSKSKKAPPQRCAVDSLRGFAFGTDTFCIVHRFTVPKTGECVRSSFARRLYRAGAIQVVAYTDYLTGLRSARTYSLLCRPDTTIVLPTNPQELRRVLAFVVADSPSLLAQLQRVQGIQPEELKPFIETYGRWKAAPAAVK</sequence>
<reference evidence="3" key="1">
    <citation type="submission" date="2018-04" db="EMBL/GenBank/DDBJ databases">
        <title>Complete genome of Antarctic heterotrophic bacterium Hymenobacter nivis.</title>
        <authorList>
            <person name="Terashima M."/>
        </authorList>
    </citation>
    <scope>NUCLEOTIDE SEQUENCE [LARGE SCALE GENOMIC DNA]</scope>
    <source>
        <strain evidence="3">NBRC 111535</strain>
    </source>
</reference>
<accession>A0A2Z3H189</accession>
<dbReference type="AlphaFoldDB" id="A0A2Z3H189"/>
<protein>
    <submittedName>
        <fullName evidence="2">Uncharacterized protein</fullName>
    </submittedName>
</protein>
<dbReference type="Proteomes" id="UP000245999">
    <property type="component" value="Chromosome"/>
</dbReference>
<evidence type="ECO:0000313" key="2">
    <source>
        <dbReference type="EMBL" id="AWM34760.1"/>
    </source>
</evidence>
<evidence type="ECO:0000256" key="1">
    <source>
        <dbReference type="SAM" id="SignalP"/>
    </source>
</evidence>
<dbReference type="RefSeq" id="WP_109657788.1">
    <property type="nucleotide sequence ID" value="NZ_CP029145.1"/>
</dbReference>
<organism evidence="2 3">
    <name type="scientific">Hymenobacter nivis</name>
    <dbReference type="NCBI Taxonomy" id="1850093"/>
    <lineage>
        <taxon>Bacteria</taxon>
        <taxon>Pseudomonadati</taxon>
        <taxon>Bacteroidota</taxon>
        <taxon>Cytophagia</taxon>
        <taxon>Cytophagales</taxon>
        <taxon>Hymenobacteraceae</taxon>
        <taxon>Hymenobacter</taxon>
    </lineage>
</organism>
<feature type="signal peptide" evidence="1">
    <location>
        <begin position="1"/>
        <end position="24"/>
    </location>
</feature>